<dbReference type="PANTHER" id="PTHR37952:SF2">
    <property type="entry name" value="PROTEIN CREA"/>
    <property type="match status" value="1"/>
</dbReference>
<gene>
    <name evidence="1" type="primary">creA</name>
    <name evidence="1" type="ORF">DF3PB_5700002</name>
</gene>
<dbReference type="PIRSF" id="PIRSF003174">
    <property type="entry name" value="CreA"/>
    <property type="match status" value="1"/>
</dbReference>
<dbReference type="GO" id="GO:0005829">
    <property type="term" value="C:cytosol"/>
    <property type="evidence" value="ECO:0007669"/>
    <property type="project" value="TreeGrafter"/>
</dbReference>
<dbReference type="Pfam" id="PF05981">
    <property type="entry name" value="CreA"/>
    <property type="match status" value="1"/>
</dbReference>
<accession>A0A380TK58</accession>
<dbReference type="EMBL" id="UIDG01000524">
    <property type="protein sequence ID" value="SUS08071.1"/>
    <property type="molecule type" value="Genomic_DNA"/>
</dbReference>
<sequence length="155" mass="16492">MLLVAPAAAGADEIGAVSTTWKLIGPNHKIVVEAFDDPDVPNVACWVSRPKTGGVSGAVGLAEDPSVASIACRQRGPVTLTDALKRQLSKETEEGGVKVFKERTSAIFKTVQVTRLFDAARNTLVYLIWSDKVIEGSPNNSLSVVVIQPWGAPPR</sequence>
<reference evidence="1" key="1">
    <citation type="submission" date="2018-07" db="EMBL/GenBank/DDBJ databases">
        <authorList>
            <person name="Quirk P.G."/>
            <person name="Krulwich T.A."/>
        </authorList>
    </citation>
    <scope>NUCLEOTIDE SEQUENCE</scope>
</reference>
<proteinExistence type="predicted"/>
<protein>
    <recommendedName>
        <fullName evidence="2">Protein CreA</fullName>
    </recommendedName>
</protein>
<evidence type="ECO:0000313" key="1">
    <source>
        <dbReference type="EMBL" id="SUS08071.1"/>
    </source>
</evidence>
<organism evidence="1">
    <name type="scientific">metagenome</name>
    <dbReference type="NCBI Taxonomy" id="256318"/>
    <lineage>
        <taxon>unclassified sequences</taxon>
        <taxon>metagenomes</taxon>
    </lineage>
</organism>
<evidence type="ECO:0008006" key="2">
    <source>
        <dbReference type="Google" id="ProtNLM"/>
    </source>
</evidence>
<dbReference type="AlphaFoldDB" id="A0A380TK58"/>
<name>A0A380TK58_9ZZZZ</name>
<dbReference type="InterPro" id="IPR010292">
    <property type="entry name" value="Uncharacterised_CreA"/>
</dbReference>
<dbReference type="PANTHER" id="PTHR37952">
    <property type="match status" value="1"/>
</dbReference>